<dbReference type="STRING" id="105696.A0A1Y2MEN1"/>
<accession>A0A1Y2MEN1</accession>
<dbReference type="EMBL" id="KZ107838">
    <property type="protein sequence ID" value="OSS54540.1"/>
    <property type="molecule type" value="Genomic_DNA"/>
</dbReference>
<organism evidence="1 2">
    <name type="scientific">Epicoccum nigrum</name>
    <name type="common">Soil fungus</name>
    <name type="synonym">Epicoccum purpurascens</name>
    <dbReference type="NCBI Taxonomy" id="105696"/>
    <lineage>
        <taxon>Eukaryota</taxon>
        <taxon>Fungi</taxon>
        <taxon>Dikarya</taxon>
        <taxon>Ascomycota</taxon>
        <taxon>Pezizomycotina</taxon>
        <taxon>Dothideomycetes</taxon>
        <taxon>Pleosporomycetidae</taxon>
        <taxon>Pleosporales</taxon>
        <taxon>Pleosporineae</taxon>
        <taxon>Didymellaceae</taxon>
        <taxon>Epicoccum</taxon>
    </lineage>
</organism>
<dbReference type="InParanoid" id="A0A1Y2MEN1"/>
<evidence type="ECO:0000313" key="2">
    <source>
        <dbReference type="Proteomes" id="UP000193240"/>
    </source>
</evidence>
<reference evidence="1 2" key="1">
    <citation type="journal article" date="2017" name="Genome Announc.">
        <title>Genome sequence of the saprophytic ascomycete Epicoccum nigrum ICMP 19927 strain isolated from New Zealand.</title>
        <authorList>
            <person name="Fokin M."/>
            <person name="Fleetwood D."/>
            <person name="Weir B.S."/>
            <person name="Villas-Boas S.G."/>
        </authorList>
    </citation>
    <scope>NUCLEOTIDE SEQUENCE [LARGE SCALE GENOMIC DNA]</scope>
    <source>
        <strain evidence="1 2">ICMP 19927</strain>
    </source>
</reference>
<gene>
    <name evidence="1" type="ORF">B5807_00338</name>
</gene>
<sequence length="154" mass="17112">MVAVLHPDVTSEEEGLLGQCCLDDERKATILIFMQLRDLCASAQAADSLHEFEYKYRKDHEMLDTTFDLPPSLRKTDDQTPKGPIGRAVWKLTPRKASFANLFKGKGWNKSDEANAPALSGHVCELQEILDQPDSLEAANSSNMSESTTLLHAH</sequence>
<dbReference type="AlphaFoldDB" id="A0A1Y2MEN1"/>
<evidence type="ECO:0000313" key="1">
    <source>
        <dbReference type="EMBL" id="OSS54540.1"/>
    </source>
</evidence>
<keyword evidence="2" id="KW-1185">Reference proteome</keyword>
<name>A0A1Y2MEN1_EPING</name>
<dbReference type="Proteomes" id="UP000193240">
    <property type="component" value="Unassembled WGS sequence"/>
</dbReference>
<proteinExistence type="predicted"/>
<protein>
    <submittedName>
        <fullName evidence="1">Uncharacterized protein</fullName>
    </submittedName>
</protein>